<evidence type="ECO:0000313" key="2">
    <source>
        <dbReference type="EMBL" id="AMD90749.1"/>
    </source>
</evidence>
<dbReference type="Pfam" id="PF00814">
    <property type="entry name" value="TsaD"/>
    <property type="match status" value="1"/>
</dbReference>
<organism evidence="2 3">
    <name type="scientific">Desulfovibrio fairfieldensis</name>
    <dbReference type="NCBI Taxonomy" id="44742"/>
    <lineage>
        <taxon>Bacteria</taxon>
        <taxon>Pseudomonadati</taxon>
        <taxon>Thermodesulfobacteriota</taxon>
        <taxon>Desulfovibrionia</taxon>
        <taxon>Desulfovibrionales</taxon>
        <taxon>Desulfovibrionaceae</taxon>
        <taxon>Desulfovibrio</taxon>
    </lineage>
</organism>
<dbReference type="EMBL" id="CP014229">
    <property type="protein sequence ID" value="AMD90749.1"/>
    <property type="molecule type" value="Genomic_DNA"/>
</dbReference>
<dbReference type="InterPro" id="IPR043129">
    <property type="entry name" value="ATPase_NBD"/>
</dbReference>
<dbReference type="STRING" id="44742.AXF13_11800"/>
<evidence type="ECO:0000313" key="3">
    <source>
        <dbReference type="Proteomes" id="UP000069241"/>
    </source>
</evidence>
<feature type="domain" description="Gcp-like" evidence="1">
    <location>
        <begin position="41"/>
        <end position="135"/>
    </location>
</feature>
<dbReference type="InterPro" id="IPR022496">
    <property type="entry name" value="T6A_TsaB"/>
</dbReference>
<dbReference type="InterPro" id="IPR000905">
    <property type="entry name" value="Gcp-like_dom"/>
</dbReference>
<protein>
    <submittedName>
        <fullName evidence="2">tRNA threonylcarbamoyladenosine biosynthesis protein TsaB</fullName>
    </submittedName>
</protein>
<dbReference type="Gene3D" id="3.30.420.40">
    <property type="match status" value="2"/>
</dbReference>
<sequence>MNAHSTGLELILNAAEGVLQIAVTDNEALLCAQQWHRSERATEILAPALRDICAGLEVRLADFRRIACVRGPGSFTGIRLVLTTAAALRRTGRAQLAGLDYMQALATSTVLRRGLLYGAPLWVLTHARRNLVHCQPFVAYGPQIPAQPLESVELLAPAEALQRLAARPGHVCGSGLARNAALFTPLRTGSGPAGAPDAVLMPDLTSPDIAALCLLARHGDYFPQDLEPLYVRPCDAVENLPHLAGRQGLDADEAVSALGNMLARTPESEI</sequence>
<dbReference type="AlphaFoldDB" id="A0A0X8JL14"/>
<evidence type="ECO:0000259" key="1">
    <source>
        <dbReference type="Pfam" id="PF00814"/>
    </source>
</evidence>
<dbReference type="RefSeq" id="WP_062253484.1">
    <property type="nucleotide sequence ID" value="NZ_CP014229.1"/>
</dbReference>
<reference evidence="3" key="1">
    <citation type="submission" date="2016-02" db="EMBL/GenBank/DDBJ databases">
        <authorList>
            <person name="Holder M.E."/>
            <person name="Ajami N.J."/>
            <person name="Petrosino J.F."/>
        </authorList>
    </citation>
    <scope>NUCLEOTIDE SEQUENCE [LARGE SCALE GENOMIC DNA]</scope>
    <source>
        <strain evidence="3">CCUG 45958</strain>
    </source>
</reference>
<gene>
    <name evidence="2" type="ORF">AXF13_11800</name>
</gene>
<accession>A0A0X8JL14</accession>
<proteinExistence type="predicted"/>
<keyword evidence="3" id="KW-1185">Reference proteome</keyword>
<dbReference type="NCBIfam" id="TIGR03725">
    <property type="entry name" value="T6A_YeaZ"/>
    <property type="match status" value="1"/>
</dbReference>
<dbReference type="GO" id="GO:0002949">
    <property type="term" value="P:tRNA threonylcarbamoyladenosine modification"/>
    <property type="evidence" value="ECO:0007669"/>
    <property type="project" value="InterPro"/>
</dbReference>
<name>A0A0X8JL14_9BACT</name>
<dbReference type="KEGG" id="dfi:AXF13_11800"/>
<dbReference type="SUPFAM" id="SSF53067">
    <property type="entry name" value="Actin-like ATPase domain"/>
    <property type="match status" value="1"/>
</dbReference>
<dbReference type="Proteomes" id="UP000069241">
    <property type="component" value="Chromosome"/>
</dbReference>